<keyword evidence="1" id="KW-0812">Transmembrane</keyword>
<reference evidence="2 3" key="1">
    <citation type="submission" date="2024-06" db="EMBL/GenBank/DDBJ databases">
        <title>Lysinibacillus zambalefons sp. nov., a Novel Firmicute Isolated from the Poon Bato Zambales Hyperalkaline Spring.</title>
        <authorList>
            <person name="Aja J.A."/>
            <person name="Lazaro J.E.H."/>
            <person name="Llorin L.D."/>
            <person name="Lim K.R."/>
            <person name="Teodosio J."/>
            <person name="Dalisay D.S."/>
        </authorList>
    </citation>
    <scope>NUCLEOTIDE SEQUENCE [LARGE SCALE GENOMIC DNA]</scope>
    <source>
        <strain evidence="2 3">M3</strain>
    </source>
</reference>
<protein>
    <submittedName>
        <fullName evidence="2">Uncharacterized protein</fullName>
    </submittedName>
</protein>
<keyword evidence="1" id="KW-0472">Membrane</keyword>
<organism evidence="2 3">
    <name type="scientific">Lysinibacillus zambalensis</name>
    <dbReference type="NCBI Taxonomy" id="3160866"/>
    <lineage>
        <taxon>Bacteria</taxon>
        <taxon>Bacillati</taxon>
        <taxon>Bacillota</taxon>
        <taxon>Bacilli</taxon>
        <taxon>Bacillales</taxon>
        <taxon>Bacillaceae</taxon>
        <taxon>Lysinibacillus</taxon>
    </lineage>
</organism>
<dbReference type="EMBL" id="JBEGDG010000022">
    <property type="protein sequence ID" value="MEQ6357161.1"/>
    <property type="molecule type" value="Genomic_DNA"/>
</dbReference>
<evidence type="ECO:0000313" key="2">
    <source>
        <dbReference type="EMBL" id="MEQ6357161.1"/>
    </source>
</evidence>
<accession>A0ABV1MXB9</accession>
<gene>
    <name evidence="2" type="ORF">ABNX05_21245</name>
</gene>
<dbReference type="Proteomes" id="UP001478862">
    <property type="component" value="Unassembled WGS sequence"/>
</dbReference>
<sequence length="58" mass="6527">MLQFLVLVVVIAYVSLSLKKWSPKYQVIGIMDTLIGLFLLLTNASITVLLVSSKVLFW</sequence>
<keyword evidence="3" id="KW-1185">Reference proteome</keyword>
<feature type="transmembrane region" description="Helical" evidence="1">
    <location>
        <begin position="27"/>
        <end position="51"/>
    </location>
</feature>
<keyword evidence="1" id="KW-1133">Transmembrane helix</keyword>
<comment type="caution">
    <text evidence="2">The sequence shown here is derived from an EMBL/GenBank/DDBJ whole genome shotgun (WGS) entry which is preliminary data.</text>
</comment>
<name>A0ABV1MXB9_9BACI</name>
<evidence type="ECO:0000256" key="1">
    <source>
        <dbReference type="SAM" id="Phobius"/>
    </source>
</evidence>
<evidence type="ECO:0000313" key="3">
    <source>
        <dbReference type="Proteomes" id="UP001478862"/>
    </source>
</evidence>
<proteinExistence type="predicted"/>